<accession>A0A7X0NWS6</accession>
<evidence type="ECO:0000256" key="1">
    <source>
        <dbReference type="SAM" id="MobiDB-lite"/>
    </source>
</evidence>
<gene>
    <name evidence="2" type="ORF">HD593_005840</name>
</gene>
<comment type="caution">
    <text evidence="2">The sequence shown here is derived from an EMBL/GenBank/DDBJ whole genome shotgun (WGS) entry which is preliminary data.</text>
</comment>
<proteinExistence type="predicted"/>
<protein>
    <submittedName>
        <fullName evidence="2">Uncharacterized protein</fullName>
    </submittedName>
</protein>
<evidence type="ECO:0000313" key="3">
    <source>
        <dbReference type="Proteomes" id="UP000565579"/>
    </source>
</evidence>
<feature type="region of interest" description="Disordered" evidence="1">
    <location>
        <begin position="1"/>
        <end position="31"/>
    </location>
</feature>
<organism evidence="2 3">
    <name type="scientific">Nonomuraea rubra</name>
    <dbReference type="NCBI Taxonomy" id="46180"/>
    <lineage>
        <taxon>Bacteria</taxon>
        <taxon>Bacillati</taxon>
        <taxon>Actinomycetota</taxon>
        <taxon>Actinomycetes</taxon>
        <taxon>Streptosporangiales</taxon>
        <taxon>Streptosporangiaceae</taxon>
        <taxon>Nonomuraea</taxon>
    </lineage>
</organism>
<reference evidence="2 3" key="1">
    <citation type="submission" date="2020-08" db="EMBL/GenBank/DDBJ databases">
        <title>Sequencing the genomes of 1000 actinobacteria strains.</title>
        <authorList>
            <person name="Klenk H.-P."/>
        </authorList>
    </citation>
    <scope>NUCLEOTIDE SEQUENCE [LARGE SCALE GENOMIC DNA]</scope>
    <source>
        <strain evidence="2 3">DSM 43768</strain>
    </source>
</reference>
<evidence type="ECO:0000313" key="2">
    <source>
        <dbReference type="EMBL" id="MBB6551045.1"/>
    </source>
</evidence>
<name>A0A7X0NWS6_9ACTN</name>
<dbReference type="Proteomes" id="UP000565579">
    <property type="component" value="Unassembled WGS sequence"/>
</dbReference>
<dbReference type="AlphaFoldDB" id="A0A7X0NWS6"/>
<sequence length="31" mass="3606">MRATRTTMRPKPARPRPGLDLRTPSGRRLPY</sequence>
<keyword evidence="3" id="KW-1185">Reference proteome</keyword>
<dbReference type="EMBL" id="JACHMI010000001">
    <property type="protein sequence ID" value="MBB6551045.1"/>
    <property type="molecule type" value="Genomic_DNA"/>
</dbReference>